<comment type="caution">
    <text evidence="3">The sequence shown here is derived from an EMBL/GenBank/DDBJ whole genome shotgun (WGS) entry which is preliminary data.</text>
</comment>
<evidence type="ECO:0000313" key="4">
    <source>
        <dbReference type="Proteomes" id="UP001575181"/>
    </source>
</evidence>
<feature type="domain" description="Gamma-glutamylcyclotransferase AIG2-like" evidence="2">
    <location>
        <begin position="3"/>
        <end position="127"/>
    </location>
</feature>
<dbReference type="EMBL" id="JBGUAW010000004">
    <property type="protein sequence ID" value="MFA9460492.1"/>
    <property type="molecule type" value="Genomic_DNA"/>
</dbReference>
<reference evidence="3 4" key="1">
    <citation type="submission" date="2024-08" db="EMBL/GenBank/DDBJ databases">
        <title>Whole-genome sequencing of halo(alkali)philic microorganisms from hypersaline lakes.</title>
        <authorList>
            <person name="Sorokin D.Y."/>
            <person name="Merkel A.Y."/>
            <person name="Messina E."/>
            <person name="Yakimov M."/>
        </authorList>
    </citation>
    <scope>NUCLEOTIDE SEQUENCE [LARGE SCALE GENOMIC DNA]</scope>
    <source>
        <strain evidence="3 4">Cl-TMA</strain>
    </source>
</reference>
<dbReference type="Proteomes" id="UP001575181">
    <property type="component" value="Unassembled WGS sequence"/>
</dbReference>
<feature type="region of interest" description="Disordered" evidence="1">
    <location>
        <begin position="78"/>
        <end position="97"/>
    </location>
</feature>
<dbReference type="Pfam" id="PF06094">
    <property type="entry name" value="GGACT"/>
    <property type="match status" value="1"/>
</dbReference>
<proteinExistence type="predicted"/>
<organism evidence="3 4">
    <name type="scientific">Thiohalorhabdus methylotrophus</name>
    <dbReference type="NCBI Taxonomy" id="3242694"/>
    <lineage>
        <taxon>Bacteria</taxon>
        <taxon>Pseudomonadati</taxon>
        <taxon>Pseudomonadota</taxon>
        <taxon>Gammaproteobacteria</taxon>
        <taxon>Thiohalorhabdales</taxon>
        <taxon>Thiohalorhabdaceae</taxon>
        <taxon>Thiohalorhabdus</taxon>
    </lineage>
</organism>
<name>A0ABV4TU22_9GAMM</name>
<dbReference type="InterPro" id="IPR009288">
    <property type="entry name" value="AIG2-like_dom"/>
</dbReference>
<evidence type="ECO:0000259" key="2">
    <source>
        <dbReference type="Pfam" id="PF06094"/>
    </source>
</evidence>
<dbReference type="InterPro" id="IPR013024">
    <property type="entry name" value="GGCT-like"/>
</dbReference>
<evidence type="ECO:0000313" key="3">
    <source>
        <dbReference type="EMBL" id="MFA9460492.1"/>
    </source>
</evidence>
<dbReference type="InterPro" id="IPR036568">
    <property type="entry name" value="GGCT-like_sf"/>
</dbReference>
<accession>A0ABV4TU22</accession>
<dbReference type="RefSeq" id="WP_373655276.1">
    <property type="nucleotide sequence ID" value="NZ_JBGUAW010000004.1"/>
</dbReference>
<dbReference type="SUPFAM" id="SSF110857">
    <property type="entry name" value="Gamma-glutamyl cyclotransferase-like"/>
    <property type="match status" value="1"/>
</dbReference>
<protein>
    <submittedName>
        <fullName evidence="3">Gamma-glutamylcyclotransferase</fullName>
    </submittedName>
</protein>
<gene>
    <name evidence="3" type="ORF">ACERLL_06585</name>
</gene>
<dbReference type="CDD" id="cd06661">
    <property type="entry name" value="GGCT_like"/>
    <property type="match status" value="1"/>
</dbReference>
<dbReference type="Gene3D" id="3.10.490.10">
    <property type="entry name" value="Gamma-glutamyl cyclotransferase-like"/>
    <property type="match status" value="1"/>
</dbReference>
<evidence type="ECO:0000256" key="1">
    <source>
        <dbReference type="SAM" id="MobiDB-lite"/>
    </source>
</evidence>
<sequence>MRVFVYGTLKPGHANWRRLLQGRVGRWRAGKIEGRLFDLSLGFPAAVTGSGWVHGYILHLTEPLLALVDDLEGFSPGRPPARNNYNRRQVPGFTPQGAPLGRVHAYFMEPDKVERLGGTELPGGVWRPLTE</sequence>
<keyword evidence="4" id="KW-1185">Reference proteome</keyword>